<reference evidence="4 5" key="1">
    <citation type="submission" date="2024-03" db="EMBL/GenBank/DDBJ databases">
        <title>Complete genome sequence of the green alga Chloropicon roscoffensis RCC1871.</title>
        <authorList>
            <person name="Lemieux C."/>
            <person name="Pombert J.-F."/>
            <person name="Otis C."/>
            <person name="Turmel M."/>
        </authorList>
    </citation>
    <scope>NUCLEOTIDE SEQUENCE [LARGE SCALE GENOMIC DNA]</scope>
    <source>
        <strain evidence="4 5">RCC1871</strain>
    </source>
</reference>
<evidence type="ECO:0000256" key="3">
    <source>
        <dbReference type="SAM" id="MobiDB-lite"/>
    </source>
</evidence>
<evidence type="ECO:0000256" key="1">
    <source>
        <dbReference type="ARBA" id="ARBA00004496"/>
    </source>
</evidence>
<keyword evidence="5" id="KW-1185">Reference proteome</keyword>
<dbReference type="GO" id="GO:1902073">
    <property type="term" value="P:positive regulation of hypoxia-inducible factor-1alpha signaling pathway"/>
    <property type="evidence" value="ECO:0007669"/>
    <property type="project" value="InterPro"/>
</dbReference>
<dbReference type="GO" id="GO:0005737">
    <property type="term" value="C:cytoplasm"/>
    <property type="evidence" value="ECO:0007669"/>
    <property type="project" value="UniProtKB-SubCell"/>
</dbReference>
<dbReference type="InterPro" id="IPR038840">
    <property type="entry name" value="RWDD3"/>
</dbReference>
<dbReference type="PANTHER" id="PTHR15628">
    <property type="entry name" value="RWD DOMAIN-CONTAINING PROTEIN 3"/>
    <property type="match status" value="1"/>
</dbReference>
<accession>A0AAX4P488</accession>
<proteinExistence type="predicted"/>
<comment type="subcellular location">
    <subcellularLocation>
        <location evidence="1">Cytoplasm</location>
    </subcellularLocation>
</comment>
<dbReference type="GO" id="GO:0033235">
    <property type="term" value="P:positive regulation of protein sumoylation"/>
    <property type="evidence" value="ECO:0007669"/>
    <property type="project" value="InterPro"/>
</dbReference>
<dbReference type="Gene3D" id="3.10.110.10">
    <property type="entry name" value="Ubiquitin Conjugating Enzyme"/>
    <property type="match status" value="1"/>
</dbReference>
<dbReference type="PANTHER" id="PTHR15628:SF1">
    <property type="entry name" value="RWD DOMAIN-CONTAINING PROTEIN 3"/>
    <property type="match status" value="1"/>
</dbReference>
<dbReference type="InterPro" id="IPR016135">
    <property type="entry name" value="UBQ-conjugating_enzyme/RWD"/>
</dbReference>
<evidence type="ECO:0000313" key="5">
    <source>
        <dbReference type="Proteomes" id="UP001472866"/>
    </source>
</evidence>
<evidence type="ECO:0000256" key="2">
    <source>
        <dbReference type="ARBA" id="ARBA00022490"/>
    </source>
</evidence>
<dbReference type="Proteomes" id="UP001472866">
    <property type="component" value="Chromosome 03"/>
</dbReference>
<dbReference type="AlphaFoldDB" id="A0AAX4P488"/>
<gene>
    <name evidence="4" type="ORF">HKI87_03g26560</name>
</gene>
<protein>
    <submittedName>
        <fullName evidence="4">RWD domain-containing protein</fullName>
    </submittedName>
</protein>
<keyword evidence="2" id="KW-0963">Cytoplasm</keyword>
<name>A0AAX4P488_9CHLO</name>
<feature type="region of interest" description="Disordered" evidence="3">
    <location>
        <begin position="130"/>
        <end position="164"/>
    </location>
</feature>
<feature type="compositionally biased region" description="Low complexity" evidence="3">
    <location>
        <begin position="140"/>
        <end position="160"/>
    </location>
</feature>
<sequence>MEAECRERQEMEVEALKGVYGLEEDGLHYGPNGALVVSLPIFPEEEEEREERAQVVFDLPALYPEADLGVLENVSAPCAASFAKDAGNEALRELAPDPEAGTPGVEALLSACEAVLRVVRDGIEALASDRRDAEARAAGRRSAAGGDADSNASQSSSSSGPHNCVVHIDHMNDRQKYLKLLRRWSDDLGLGVRVFHRAGGVRRGPKGAENVFVCLSGPPQGISSFCSRLRTESVDVDAQGKKCKERKSKVLANRRPGDVKQGERPVPHFEGFEARECGTEKEVEAALQELNLLHCGDGRERFFAAEA</sequence>
<organism evidence="4 5">
    <name type="scientific">Chloropicon roscoffensis</name>
    <dbReference type="NCBI Taxonomy" id="1461544"/>
    <lineage>
        <taxon>Eukaryota</taxon>
        <taxon>Viridiplantae</taxon>
        <taxon>Chlorophyta</taxon>
        <taxon>Chloropicophyceae</taxon>
        <taxon>Chloropicales</taxon>
        <taxon>Chloropicaceae</taxon>
        <taxon>Chloropicon</taxon>
    </lineage>
</organism>
<dbReference type="EMBL" id="CP151503">
    <property type="protein sequence ID" value="WZN61122.1"/>
    <property type="molecule type" value="Genomic_DNA"/>
</dbReference>
<evidence type="ECO:0000313" key="4">
    <source>
        <dbReference type="EMBL" id="WZN61122.1"/>
    </source>
</evidence>